<dbReference type="Proteomes" id="UP001279410">
    <property type="component" value="Unassembled WGS sequence"/>
</dbReference>
<gene>
    <name evidence="2" type="ORF">AKAME5_002254000</name>
</gene>
<evidence type="ECO:0000256" key="1">
    <source>
        <dbReference type="SAM" id="MobiDB-lite"/>
    </source>
</evidence>
<organism evidence="2 3">
    <name type="scientific">Lates japonicus</name>
    <name type="common">Japanese lates</name>
    <dbReference type="NCBI Taxonomy" id="270547"/>
    <lineage>
        <taxon>Eukaryota</taxon>
        <taxon>Metazoa</taxon>
        <taxon>Chordata</taxon>
        <taxon>Craniata</taxon>
        <taxon>Vertebrata</taxon>
        <taxon>Euteleostomi</taxon>
        <taxon>Actinopterygii</taxon>
        <taxon>Neopterygii</taxon>
        <taxon>Teleostei</taxon>
        <taxon>Neoteleostei</taxon>
        <taxon>Acanthomorphata</taxon>
        <taxon>Carangaria</taxon>
        <taxon>Carangaria incertae sedis</taxon>
        <taxon>Centropomidae</taxon>
        <taxon>Lates</taxon>
    </lineage>
</organism>
<dbReference type="AlphaFoldDB" id="A0AAD3RI00"/>
<dbReference type="EMBL" id="BRZM01000546">
    <property type="protein sequence ID" value="GLD71219.1"/>
    <property type="molecule type" value="Genomic_DNA"/>
</dbReference>
<feature type="compositionally biased region" description="Basic and acidic residues" evidence="1">
    <location>
        <begin position="67"/>
        <end position="87"/>
    </location>
</feature>
<protein>
    <submittedName>
        <fullName evidence="2">ATP synthase mitochondrial F1 complex assembly factor 1</fullName>
    </submittedName>
</protein>
<comment type="caution">
    <text evidence="2">The sequence shown here is derived from an EMBL/GenBank/DDBJ whole genome shotgun (WGS) entry which is preliminary data.</text>
</comment>
<accession>A0AAD3RI00</accession>
<feature type="compositionally biased region" description="Basic and acidic residues" evidence="1">
    <location>
        <begin position="121"/>
        <end position="134"/>
    </location>
</feature>
<name>A0AAD3RI00_LATJO</name>
<keyword evidence="3" id="KW-1185">Reference proteome</keyword>
<evidence type="ECO:0000313" key="3">
    <source>
        <dbReference type="Proteomes" id="UP001279410"/>
    </source>
</evidence>
<sequence>MAAAIDAAFVVGGMLAVRGHSACGTLIPGLVLAQFRASPVWEGAGAGGETCIQYQDKIQKLRSSAKPQEHGEGSTEKRYEAKNEGPRLSRLSLAKPAGAGGGVSAEFLPQNTAKKYAFRSPDIKDSFGQRDKMAAGDGASGGSTKEQDTGLHP</sequence>
<feature type="region of interest" description="Disordered" evidence="1">
    <location>
        <begin position="119"/>
        <end position="153"/>
    </location>
</feature>
<evidence type="ECO:0000313" key="2">
    <source>
        <dbReference type="EMBL" id="GLD71219.1"/>
    </source>
</evidence>
<feature type="non-terminal residue" evidence="2">
    <location>
        <position position="1"/>
    </location>
</feature>
<feature type="region of interest" description="Disordered" evidence="1">
    <location>
        <begin position="60"/>
        <end position="106"/>
    </location>
</feature>
<proteinExistence type="predicted"/>
<reference evidence="2" key="1">
    <citation type="submission" date="2022-08" db="EMBL/GenBank/DDBJ databases">
        <title>Genome sequencing of akame (Lates japonicus).</title>
        <authorList>
            <person name="Hashiguchi Y."/>
            <person name="Takahashi H."/>
        </authorList>
    </citation>
    <scope>NUCLEOTIDE SEQUENCE</scope>
    <source>
        <strain evidence="2">Kochi</strain>
    </source>
</reference>